<dbReference type="EMBL" id="CP071518">
    <property type="protein sequence ID" value="QSX78940.1"/>
    <property type="molecule type" value="Genomic_DNA"/>
</dbReference>
<keyword evidence="1" id="KW-0472">Membrane</keyword>
<dbReference type="RefSeq" id="WP_200615231.1">
    <property type="nucleotide sequence ID" value="NZ_CP071518.1"/>
</dbReference>
<reference evidence="2 3" key="1">
    <citation type="submission" date="2021-03" db="EMBL/GenBank/DDBJ databases">
        <title>Lysobacter sp. nov. isolated from soil of gangwondo yeongwol, south Korea.</title>
        <authorList>
            <person name="Kim K.R."/>
            <person name="Kim K.H."/>
            <person name="Jeon C.O."/>
        </authorList>
    </citation>
    <scope>NUCLEOTIDE SEQUENCE [LARGE SCALE GENOMIC DNA]</scope>
    <source>
        <strain evidence="2 3">R19</strain>
    </source>
</reference>
<feature type="transmembrane region" description="Helical" evidence="1">
    <location>
        <begin position="7"/>
        <end position="30"/>
    </location>
</feature>
<dbReference type="AlphaFoldDB" id="A0A975ATF1"/>
<gene>
    <name evidence="2" type="ORF">I8J32_003165</name>
</gene>
<proteinExistence type="predicted"/>
<keyword evidence="3" id="KW-1185">Reference proteome</keyword>
<sequence>MIDLFKNVNLLTAGLWIVAWNVLCGIGLYFDGYGPIETLPGSLAMVVASLFAFITSLLGLFTAGGRRRVTASYGDYEKIKPTLRVLALASGFLTLAGAYQTFNIATGQA</sequence>
<name>A0A975ATF1_9GAMM</name>
<organism evidence="2 3">
    <name type="scientific">Agrilutibacter solisilvae</name>
    <dbReference type="NCBI Taxonomy" id="2763317"/>
    <lineage>
        <taxon>Bacteria</taxon>
        <taxon>Pseudomonadati</taxon>
        <taxon>Pseudomonadota</taxon>
        <taxon>Gammaproteobacteria</taxon>
        <taxon>Lysobacterales</taxon>
        <taxon>Lysobacteraceae</taxon>
        <taxon>Agrilutibacter</taxon>
    </lineage>
</organism>
<protein>
    <submittedName>
        <fullName evidence="2">Uncharacterized protein</fullName>
    </submittedName>
</protein>
<feature type="transmembrane region" description="Helical" evidence="1">
    <location>
        <begin position="42"/>
        <end position="63"/>
    </location>
</feature>
<dbReference type="KEGG" id="lsf:I8J32_003165"/>
<evidence type="ECO:0000256" key="1">
    <source>
        <dbReference type="SAM" id="Phobius"/>
    </source>
</evidence>
<dbReference type="Proteomes" id="UP000639274">
    <property type="component" value="Chromosome"/>
</dbReference>
<evidence type="ECO:0000313" key="3">
    <source>
        <dbReference type="Proteomes" id="UP000639274"/>
    </source>
</evidence>
<evidence type="ECO:0000313" key="2">
    <source>
        <dbReference type="EMBL" id="QSX78940.1"/>
    </source>
</evidence>
<keyword evidence="1" id="KW-0812">Transmembrane</keyword>
<keyword evidence="1" id="KW-1133">Transmembrane helix</keyword>
<feature type="transmembrane region" description="Helical" evidence="1">
    <location>
        <begin position="83"/>
        <end position="102"/>
    </location>
</feature>
<accession>A0A975ATF1</accession>